<evidence type="ECO:0000256" key="1">
    <source>
        <dbReference type="SAM" id="MobiDB-lite"/>
    </source>
</evidence>
<organism evidence="2 3">
    <name type="scientific">Pyricularia grisea</name>
    <name type="common">Crabgrass-specific blast fungus</name>
    <name type="synonym">Magnaporthe grisea</name>
    <dbReference type="NCBI Taxonomy" id="148305"/>
    <lineage>
        <taxon>Eukaryota</taxon>
        <taxon>Fungi</taxon>
        <taxon>Dikarya</taxon>
        <taxon>Ascomycota</taxon>
        <taxon>Pezizomycotina</taxon>
        <taxon>Sordariomycetes</taxon>
        <taxon>Sordariomycetidae</taxon>
        <taxon>Magnaporthales</taxon>
        <taxon>Pyriculariaceae</taxon>
        <taxon>Pyricularia</taxon>
    </lineage>
</organism>
<reference evidence="3" key="2">
    <citation type="submission" date="2019-10" db="EMBL/GenBank/DDBJ databases">
        <authorList>
            <consortium name="NCBI Genome Project"/>
        </authorList>
    </citation>
    <scope>NUCLEOTIDE SEQUENCE</scope>
    <source>
        <strain evidence="3">NI907</strain>
    </source>
</reference>
<evidence type="ECO:0000313" key="2">
    <source>
        <dbReference type="Proteomes" id="UP000515153"/>
    </source>
</evidence>
<dbReference type="AlphaFoldDB" id="A0A6P8BCJ2"/>
<feature type="compositionally biased region" description="Acidic residues" evidence="1">
    <location>
        <begin position="113"/>
        <end position="136"/>
    </location>
</feature>
<name>A0A6P8BCJ2_PYRGI</name>
<evidence type="ECO:0000313" key="3">
    <source>
        <dbReference type="RefSeq" id="XP_030984943.1"/>
    </source>
</evidence>
<sequence>MSIDNSEDTISCRSRQARQRLADIINYLTNIEAQPSSAQEVNISSSNVEDVLGKFDMWAGNLGALRSPETKLSLDQRLAIDPEIRGQICVDWDELLETLDELTSALQAGDYDKQEDDFSQDSHDEAEESASDEEKI</sequence>
<dbReference type="RefSeq" id="XP_030984943.1">
    <property type="nucleotide sequence ID" value="XM_031125001.1"/>
</dbReference>
<accession>A0A6P8BCJ2</accession>
<dbReference type="KEGG" id="pgri:PgNI_04960"/>
<feature type="region of interest" description="Disordered" evidence="1">
    <location>
        <begin position="107"/>
        <end position="136"/>
    </location>
</feature>
<proteinExistence type="predicted"/>
<protein>
    <submittedName>
        <fullName evidence="3">Uncharacterized protein</fullName>
    </submittedName>
</protein>
<dbReference type="Proteomes" id="UP000515153">
    <property type="component" value="Unplaced"/>
</dbReference>
<reference evidence="3" key="1">
    <citation type="journal article" date="2019" name="Mol. Biol. Evol.">
        <title>Blast fungal genomes show frequent chromosomal changes, gene gains and losses, and effector gene turnover.</title>
        <authorList>
            <person name="Gomez Luciano L.B."/>
            <person name="Jason Tsai I."/>
            <person name="Chuma I."/>
            <person name="Tosa Y."/>
            <person name="Chen Y.H."/>
            <person name="Li J.Y."/>
            <person name="Li M.Y."/>
            <person name="Jade Lu M.Y."/>
            <person name="Nakayashiki H."/>
            <person name="Li W.H."/>
        </authorList>
    </citation>
    <scope>NUCLEOTIDE SEQUENCE</scope>
    <source>
        <strain evidence="3">NI907</strain>
    </source>
</reference>
<reference evidence="3" key="3">
    <citation type="submission" date="2025-08" db="UniProtKB">
        <authorList>
            <consortium name="RefSeq"/>
        </authorList>
    </citation>
    <scope>IDENTIFICATION</scope>
    <source>
        <strain evidence="3">NI907</strain>
    </source>
</reference>
<keyword evidence="2" id="KW-1185">Reference proteome</keyword>
<gene>
    <name evidence="3" type="ORF">PgNI_04960</name>
</gene>
<dbReference type="GeneID" id="41959910"/>